<sequence length="268" mass="28814">MSDEAYYVPVGTAGEDRERFAPTASTESTWATTMQHGAPPSALLVRSLERCAAREDTRLTRVVVEILGPIPVVEIEVRSRVERPGKLVEMVVAEMWAPGPDGSERAVARATAWRMQTSDSAAVVSAADAPLPPVSEASDTGFSGMFTSTGYLNSLTWRRLREPVDGPGQVWARPTTALVQGEAMSPLQRLFAVADSANGVGSKLHPSDWTFLNTELTVHVFRVPTGEWVGIEAETSYGPDGIGMCAGVLHDQDGPVGRIAQALQIRSR</sequence>
<evidence type="ECO:0000313" key="4">
    <source>
        <dbReference type="Proteomes" id="UP001597286"/>
    </source>
</evidence>
<comment type="caution">
    <text evidence="3">The sequence shown here is derived from an EMBL/GenBank/DDBJ whole genome shotgun (WGS) entry which is preliminary data.</text>
</comment>
<protein>
    <submittedName>
        <fullName evidence="3">Thioesterase family protein</fullName>
    </submittedName>
</protein>
<reference evidence="4" key="1">
    <citation type="journal article" date="2019" name="Int. J. Syst. Evol. Microbiol.">
        <title>The Global Catalogue of Microorganisms (GCM) 10K type strain sequencing project: providing services to taxonomists for standard genome sequencing and annotation.</title>
        <authorList>
            <consortium name="The Broad Institute Genomics Platform"/>
            <consortium name="The Broad Institute Genome Sequencing Center for Infectious Disease"/>
            <person name="Wu L."/>
            <person name="Ma J."/>
        </authorList>
    </citation>
    <scope>NUCLEOTIDE SEQUENCE [LARGE SCALE GENOMIC DNA]</scope>
    <source>
        <strain evidence="4">DT72</strain>
    </source>
</reference>
<evidence type="ECO:0000313" key="3">
    <source>
        <dbReference type="EMBL" id="MFD1813745.1"/>
    </source>
</evidence>
<feature type="domain" description="Acyl-CoA thioesterase-like N-terminal HotDog" evidence="1">
    <location>
        <begin position="27"/>
        <end position="115"/>
    </location>
</feature>
<accession>A0ABW4P9K8</accession>
<dbReference type="InterPro" id="IPR042171">
    <property type="entry name" value="Acyl-CoA_hotdog"/>
</dbReference>
<feature type="domain" description="Acyl-CoA thioesterase-like C-terminal" evidence="2">
    <location>
        <begin position="163"/>
        <end position="263"/>
    </location>
</feature>
<organism evidence="3 4">
    <name type="scientific">Rhodococcus gannanensis</name>
    <dbReference type="NCBI Taxonomy" id="1960308"/>
    <lineage>
        <taxon>Bacteria</taxon>
        <taxon>Bacillati</taxon>
        <taxon>Actinomycetota</taxon>
        <taxon>Actinomycetes</taxon>
        <taxon>Mycobacteriales</taxon>
        <taxon>Nocardiaceae</taxon>
        <taxon>Rhodococcus</taxon>
    </lineage>
</organism>
<keyword evidence="4" id="KW-1185">Reference proteome</keyword>
<name>A0ABW4P9K8_9NOCA</name>
<dbReference type="Proteomes" id="UP001597286">
    <property type="component" value="Unassembled WGS sequence"/>
</dbReference>
<dbReference type="InterPro" id="IPR029069">
    <property type="entry name" value="HotDog_dom_sf"/>
</dbReference>
<gene>
    <name evidence="3" type="ORF">ACFSJG_16115</name>
</gene>
<dbReference type="Gene3D" id="2.40.160.210">
    <property type="entry name" value="Acyl-CoA thioesterase, double hotdog domain"/>
    <property type="match status" value="1"/>
</dbReference>
<dbReference type="InterPro" id="IPR049449">
    <property type="entry name" value="TesB_ACOT8-like_N"/>
</dbReference>
<dbReference type="RefSeq" id="WP_378486239.1">
    <property type="nucleotide sequence ID" value="NZ_JBHUFB010000012.1"/>
</dbReference>
<dbReference type="Pfam" id="PF20789">
    <property type="entry name" value="4HBT_3C"/>
    <property type="match status" value="1"/>
</dbReference>
<dbReference type="InterPro" id="IPR049450">
    <property type="entry name" value="ACOT8-like_C"/>
</dbReference>
<dbReference type="SUPFAM" id="SSF54637">
    <property type="entry name" value="Thioesterase/thiol ester dehydrase-isomerase"/>
    <property type="match status" value="1"/>
</dbReference>
<evidence type="ECO:0000259" key="2">
    <source>
        <dbReference type="Pfam" id="PF20789"/>
    </source>
</evidence>
<evidence type="ECO:0000259" key="1">
    <source>
        <dbReference type="Pfam" id="PF13622"/>
    </source>
</evidence>
<dbReference type="Pfam" id="PF13622">
    <property type="entry name" value="4HBT_3"/>
    <property type="match status" value="1"/>
</dbReference>
<dbReference type="EMBL" id="JBHUFB010000012">
    <property type="protein sequence ID" value="MFD1813745.1"/>
    <property type="molecule type" value="Genomic_DNA"/>
</dbReference>
<proteinExistence type="predicted"/>